<gene>
    <name evidence="4" type="ORF">BSZ19_35655</name>
</gene>
<feature type="region of interest" description="Disordered" evidence="2">
    <location>
        <begin position="43"/>
        <end position="62"/>
    </location>
</feature>
<dbReference type="Pfam" id="PF00561">
    <property type="entry name" value="Abhydrolase_1"/>
    <property type="match status" value="1"/>
</dbReference>
<name>A0A1Y2JFT4_BRAJP</name>
<dbReference type="SUPFAM" id="SSF53474">
    <property type="entry name" value="alpha/beta-Hydrolases"/>
    <property type="match status" value="1"/>
</dbReference>
<dbReference type="InterPro" id="IPR050471">
    <property type="entry name" value="AB_hydrolase"/>
</dbReference>
<feature type="compositionally biased region" description="Polar residues" evidence="2">
    <location>
        <begin position="50"/>
        <end position="62"/>
    </location>
</feature>
<evidence type="ECO:0000313" key="5">
    <source>
        <dbReference type="Proteomes" id="UP000193335"/>
    </source>
</evidence>
<organism evidence="4 5">
    <name type="scientific">Bradyrhizobium japonicum</name>
    <dbReference type="NCBI Taxonomy" id="375"/>
    <lineage>
        <taxon>Bacteria</taxon>
        <taxon>Pseudomonadati</taxon>
        <taxon>Pseudomonadota</taxon>
        <taxon>Alphaproteobacteria</taxon>
        <taxon>Hyphomicrobiales</taxon>
        <taxon>Nitrobacteraceae</taxon>
        <taxon>Bradyrhizobium</taxon>
    </lineage>
</organism>
<accession>A0A1Y2JFT4</accession>
<protein>
    <submittedName>
        <fullName evidence="4">Alpha/beta hydrolase</fullName>
    </submittedName>
</protein>
<dbReference type="EMBL" id="NAFL01000276">
    <property type="protein sequence ID" value="OSJ26595.1"/>
    <property type="molecule type" value="Genomic_DNA"/>
</dbReference>
<dbReference type="PRINTS" id="PR00111">
    <property type="entry name" value="ABHYDROLASE"/>
</dbReference>
<dbReference type="InterPro" id="IPR000073">
    <property type="entry name" value="AB_hydrolase_1"/>
</dbReference>
<evidence type="ECO:0000256" key="2">
    <source>
        <dbReference type="SAM" id="MobiDB-lite"/>
    </source>
</evidence>
<dbReference type="PANTHER" id="PTHR43433:SF4">
    <property type="entry name" value="NON-HEME CHLOROPEROXIDASE-RELATED"/>
    <property type="match status" value="1"/>
</dbReference>
<dbReference type="Gene3D" id="3.40.50.1820">
    <property type="entry name" value="alpha/beta hydrolase"/>
    <property type="match status" value="1"/>
</dbReference>
<proteinExistence type="inferred from homology"/>
<evidence type="ECO:0000259" key="3">
    <source>
        <dbReference type="Pfam" id="PF00561"/>
    </source>
</evidence>
<keyword evidence="4" id="KW-0378">Hydrolase</keyword>
<dbReference type="InterPro" id="IPR000639">
    <property type="entry name" value="Epox_hydrolase-like"/>
</dbReference>
<reference evidence="4 5" key="1">
    <citation type="submission" date="2017-03" db="EMBL/GenBank/DDBJ databases">
        <title>Whole genome sequences of fourteen strains of Bradyrhizobium canariense and one strain of Bradyrhizobium japonicum isolated from Lupinus (Papilionoideae: Genisteae) species in Algeria.</title>
        <authorList>
            <person name="Crovadore J."/>
            <person name="Chekireb D."/>
            <person name="Brachmann A."/>
            <person name="Chablais R."/>
            <person name="Cochard B."/>
            <person name="Lefort F."/>
        </authorList>
    </citation>
    <scope>NUCLEOTIDE SEQUENCE [LARGE SCALE GENOMIC DNA]</scope>
    <source>
        <strain evidence="4 5">UBMA197</strain>
    </source>
</reference>
<comment type="similarity">
    <text evidence="1">Belongs to the AB hydrolase superfamily. Bacterial non-heme haloperoxidase / perhydrolase family.</text>
</comment>
<dbReference type="PANTHER" id="PTHR43433">
    <property type="entry name" value="HYDROLASE, ALPHA/BETA FOLD FAMILY PROTEIN"/>
    <property type="match status" value="1"/>
</dbReference>
<dbReference type="Proteomes" id="UP000193335">
    <property type="component" value="Unassembled WGS sequence"/>
</dbReference>
<comment type="caution">
    <text evidence="4">The sequence shown here is derived from an EMBL/GenBank/DDBJ whole genome shotgun (WGS) entry which is preliminary data.</text>
</comment>
<feature type="domain" description="AB hydrolase-1" evidence="3">
    <location>
        <begin position="86"/>
        <end position="324"/>
    </location>
</feature>
<dbReference type="FunFam" id="3.40.50.1820:FF:000205">
    <property type="entry name" value="Non-haem bromoperoxidase BPO-A2"/>
    <property type="match status" value="1"/>
</dbReference>
<dbReference type="InterPro" id="IPR029058">
    <property type="entry name" value="AB_hydrolase_fold"/>
</dbReference>
<sequence length="336" mass="36612">MENLPSDDSAPVSPTKGRFSRRSALTLGAAAFATPLVSVRPLAAEEPQGRTANGNRRSPTGSFITVGQENSTPIELYYEDHGSGSPVVLIHGWPLSGASWEKQTTALLEGGHRVITYDRRGFGRSSQPSTGYNYNTFAADLDVVLRTLNLNEVTLVGFSMGTGEVTRYLAKYGVKRVRKAVLIGTLGPYLLKTADNPDGVDARVFESTRAALRADRPAFLLEFLKNFYNYDVTGGRLVSERVLDANWDIAVNASAIGTLACVDAWLEDFRDDIKHNAVPTLILHGDADRVLPPDSTSRPQAKMLKDVKLVELKEGSHGVLWTHADQVNAELVKFLG</sequence>
<dbReference type="PRINTS" id="PR00412">
    <property type="entry name" value="EPOXHYDRLASE"/>
</dbReference>
<evidence type="ECO:0000256" key="1">
    <source>
        <dbReference type="ARBA" id="ARBA00038128"/>
    </source>
</evidence>
<evidence type="ECO:0000313" key="4">
    <source>
        <dbReference type="EMBL" id="OSJ26595.1"/>
    </source>
</evidence>
<dbReference type="GO" id="GO:0016787">
    <property type="term" value="F:hydrolase activity"/>
    <property type="evidence" value="ECO:0007669"/>
    <property type="project" value="UniProtKB-KW"/>
</dbReference>
<dbReference type="AlphaFoldDB" id="A0A1Y2JFT4"/>